<comment type="similarity">
    <text evidence="1">Belongs to the D-isomer specific 2-hydroxyacid dehydrogenase family.</text>
</comment>
<gene>
    <name evidence="7" type="ORF">MGWOODY_XGa2185</name>
</gene>
<evidence type="ECO:0000256" key="3">
    <source>
        <dbReference type="ARBA" id="ARBA00023002"/>
    </source>
</evidence>
<dbReference type="EC" id="1.1.1.95" evidence="7"/>
<dbReference type="InterPro" id="IPR006140">
    <property type="entry name" value="D-isomer_DH_NAD-bd"/>
</dbReference>
<dbReference type="SUPFAM" id="SSF51735">
    <property type="entry name" value="NAD(P)-binding Rossmann-fold domains"/>
    <property type="match status" value="1"/>
</dbReference>
<evidence type="ECO:0000259" key="5">
    <source>
        <dbReference type="Pfam" id="PF00389"/>
    </source>
</evidence>
<dbReference type="FunFam" id="3.40.50.720:FF:000203">
    <property type="entry name" value="D-3-phosphoglycerate dehydrogenase (SerA)"/>
    <property type="match status" value="1"/>
</dbReference>
<dbReference type="Pfam" id="PF02826">
    <property type="entry name" value="2-Hacid_dh_C"/>
    <property type="match status" value="1"/>
</dbReference>
<accession>A0A160TX76</accession>
<dbReference type="AlphaFoldDB" id="A0A160TX76"/>
<evidence type="ECO:0000256" key="1">
    <source>
        <dbReference type="ARBA" id="ARBA00005854"/>
    </source>
</evidence>
<dbReference type="GO" id="GO:0008652">
    <property type="term" value="P:amino acid biosynthetic process"/>
    <property type="evidence" value="ECO:0007669"/>
    <property type="project" value="UniProtKB-KW"/>
</dbReference>
<dbReference type="Pfam" id="PF00389">
    <property type="entry name" value="2-Hacid_dh"/>
    <property type="match status" value="1"/>
</dbReference>
<evidence type="ECO:0000256" key="4">
    <source>
        <dbReference type="ARBA" id="ARBA00023027"/>
    </source>
</evidence>
<dbReference type="PANTHER" id="PTHR42789">
    <property type="entry name" value="D-ISOMER SPECIFIC 2-HYDROXYACID DEHYDROGENASE FAMILY PROTEIN (AFU_ORTHOLOGUE AFUA_6G10090)"/>
    <property type="match status" value="1"/>
</dbReference>
<feature type="domain" description="D-isomer specific 2-hydroxyacid dehydrogenase NAD-binding" evidence="6">
    <location>
        <begin position="113"/>
        <end position="287"/>
    </location>
</feature>
<sequence length="323" mass="35197">MKNIVYPDASKGIEETLAGHRRESLEKLGNLKIFYDTPENHQEFLKRIDGAHALLVGWALPADVMAQTPTLEILSFTGIGASNFIDLPAAAIQGITVCNCPGYADYTVAEHTLALLLAAARHVPQLDAELRDGRWNQSLDGMELRGKQLGIIGFGGIGRRVFELARAFGMAVKVWTRNPSEARAREHGVEFVSLDKLLQTSDVVSLHVALTDDTQGLINAGRIKQMKPGALLINTARGEIVDEAALVDALKERHLKAAGLDVYQQDPLPVEHPLLKLDNVVLSPHVAYNTPEAGDAIYEIAVENIVKYYEGTPINVVASPSQE</sequence>
<keyword evidence="3 7" id="KW-0560">Oxidoreductase</keyword>
<dbReference type="GO" id="GO:0004617">
    <property type="term" value="F:phosphoglycerate dehydrogenase activity"/>
    <property type="evidence" value="ECO:0007669"/>
    <property type="project" value="UniProtKB-EC"/>
</dbReference>
<dbReference type="InterPro" id="IPR050857">
    <property type="entry name" value="D-2-hydroxyacid_DH"/>
</dbReference>
<dbReference type="PROSITE" id="PS00671">
    <property type="entry name" value="D_2_HYDROXYACID_DH_3"/>
    <property type="match status" value="1"/>
</dbReference>
<dbReference type="PANTHER" id="PTHR42789:SF1">
    <property type="entry name" value="D-ISOMER SPECIFIC 2-HYDROXYACID DEHYDROGENASE FAMILY PROTEIN (AFU_ORTHOLOGUE AFUA_6G10090)"/>
    <property type="match status" value="1"/>
</dbReference>
<proteinExistence type="inferred from homology"/>
<dbReference type="InterPro" id="IPR029752">
    <property type="entry name" value="D-isomer_DH_CS1"/>
</dbReference>
<feature type="domain" description="D-isomer specific 2-hydroxyacid dehydrogenase catalytic" evidence="5">
    <location>
        <begin position="24"/>
        <end position="317"/>
    </location>
</feature>
<keyword evidence="4" id="KW-0520">NAD</keyword>
<dbReference type="InterPro" id="IPR029753">
    <property type="entry name" value="D-isomer_DH_CS"/>
</dbReference>
<dbReference type="SUPFAM" id="SSF52283">
    <property type="entry name" value="Formate/glycerate dehydrogenase catalytic domain-like"/>
    <property type="match status" value="1"/>
</dbReference>
<dbReference type="InterPro" id="IPR006139">
    <property type="entry name" value="D-isomer_2_OHA_DH_cat_dom"/>
</dbReference>
<evidence type="ECO:0000256" key="2">
    <source>
        <dbReference type="ARBA" id="ARBA00022605"/>
    </source>
</evidence>
<organism evidence="7">
    <name type="scientific">hydrothermal vent metagenome</name>
    <dbReference type="NCBI Taxonomy" id="652676"/>
    <lineage>
        <taxon>unclassified sequences</taxon>
        <taxon>metagenomes</taxon>
        <taxon>ecological metagenomes</taxon>
    </lineage>
</organism>
<keyword evidence="2" id="KW-0028">Amino-acid biosynthesis</keyword>
<dbReference type="PROSITE" id="PS00065">
    <property type="entry name" value="D_2_HYDROXYACID_DH_1"/>
    <property type="match status" value="1"/>
</dbReference>
<reference evidence="7" key="1">
    <citation type="submission" date="2015-10" db="EMBL/GenBank/DDBJ databases">
        <authorList>
            <person name="Gilbert D.G."/>
        </authorList>
    </citation>
    <scope>NUCLEOTIDE SEQUENCE</scope>
</reference>
<name>A0A160TX76_9ZZZZ</name>
<protein>
    <submittedName>
        <fullName evidence="7">D-3-phosphoglycerate dehydrogenase</fullName>
        <ecNumber evidence="7">1.1.1.95</ecNumber>
    </submittedName>
</protein>
<dbReference type="Gene3D" id="3.40.50.720">
    <property type="entry name" value="NAD(P)-binding Rossmann-like Domain"/>
    <property type="match status" value="2"/>
</dbReference>
<dbReference type="InterPro" id="IPR036291">
    <property type="entry name" value="NAD(P)-bd_dom_sf"/>
</dbReference>
<evidence type="ECO:0000259" key="6">
    <source>
        <dbReference type="Pfam" id="PF02826"/>
    </source>
</evidence>
<evidence type="ECO:0000313" key="7">
    <source>
        <dbReference type="EMBL" id="CUS55117.1"/>
    </source>
</evidence>
<dbReference type="GO" id="GO:0051287">
    <property type="term" value="F:NAD binding"/>
    <property type="evidence" value="ECO:0007669"/>
    <property type="project" value="InterPro"/>
</dbReference>
<dbReference type="EMBL" id="CZRL01000120">
    <property type="protein sequence ID" value="CUS55117.1"/>
    <property type="molecule type" value="Genomic_DNA"/>
</dbReference>